<dbReference type="PANTHER" id="PTHR33747:SF1">
    <property type="entry name" value="ADENYLATE CYCLASE-ASSOCIATED CAP C-TERMINAL DOMAIN-CONTAINING PROTEIN"/>
    <property type="match status" value="1"/>
</dbReference>
<name>A0ABV6SMG8_AZOPA</name>
<evidence type="ECO:0000313" key="3">
    <source>
        <dbReference type="Proteomes" id="UP001589891"/>
    </source>
</evidence>
<dbReference type="Pfam" id="PF02810">
    <property type="entry name" value="SEC-C"/>
    <property type="match status" value="1"/>
</dbReference>
<dbReference type="InterPro" id="IPR048469">
    <property type="entry name" value="YchJ-like_M"/>
</dbReference>
<proteinExistence type="predicted"/>
<dbReference type="Pfam" id="PF17775">
    <property type="entry name" value="YchJ_M-like"/>
    <property type="match status" value="1"/>
</dbReference>
<feature type="domain" description="YchJ-like middle NTF2-like" evidence="1">
    <location>
        <begin position="36"/>
        <end position="134"/>
    </location>
</feature>
<sequence length="165" mass="18254">MNANDLPAQSRNCPCGSGDRLDECCGRHLVGIPAPSAECLMRSRYSAYVLGDVDYLLQTTLAAQRTGLDRAAMQAWSLQSTWLGLTVEKTEQSASRLAHAFVTFSARWRDASGEHIHRERSAFVRHGDRWYFIDPTVPLHAGRNDPCPCGSGSKFKKCCHGAITR</sequence>
<accession>A0ABV6SMG8</accession>
<dbReference type="SUPFAM" id="SSF54427">
    <property type="entry name" value="NTF2-like"/>
    <property type="match status" value="1"/>
</dbReference>
<dbReference type="PANTHER" id="PTHR33747">
    <property type="entry name" value="UPF0225 PROTEIN SCO1677"/>
    <property type="match status" value="1"/>
</dbReference>
<dbReference type="RefSeq" id="WP_376946185.1">
    <property type="nucleotide sequence ID" value="NZ_CP171449.1"/>
</dbReference>
<dbReference type="Gene3D" id="3.10.450.50">
    <property type="match status" value="1"/>
</dbReference>
<dbReference type="InterPro" id="IPR032710">
    <property type="entry name" value="NTF2-like_dom_sf"/>
</dbReference>
<comment type="caution">
    <text evidence="2">The sequence shown here is derived from an EMBL/GenBank/DDBJ whole genome shotgun (WGS) entry which is preliminary data.</text>
</comment>
<dbReference type="Proteomes" id="UP001589891">
    <property type="component" value="Unassembled WGS sequence"/>
</dbReference>
<dbReference type="EMBL" id="JBHLSS010000075">
    <property type="protein sequence ID" value="MFC0710291.1"/>
    <property type="molecule type" value="Genomic_DNA"/>
</dbReference>
<dbReference type="NCBIfam" id="NF002486">
    <property type="entry name" value="PRK01752.1"/>
    <property type="match status" value="1"/>
</dbReference>
<gene>
    <name evidence="2" type="ORF">ACFFGX_12250</name>
</gene>
<evidence type="ECO:0000313" key="2">
    <source>
        <dbReference type="EMBL" id="MFC0710291.1"/>
    </source>
</evidence>
<organism evidence="2 3">
    <name type="scientific">Azorhizophilus paspali</name>
    <name type="common">Azotobacter paspali</name>
    <dbReference type="NCBI Taxonomy" id="69963"/>
    <lineage>
        <taxon>Bacteria</taxon>
        <taxon>Pseudomonadati</taxon>
        <taxon>Pseudomonadota</taxon>
        <taxon>Gammaproteobacteria</taxon>
        <taxon>Pseudomonadales</taxon>
        <taxon>Pseudomonadaceae</taxon>
        <taxon>Azorhizophilus</taxon>
    </lineage>
</organism>
<dbReference type="NCBIfam" id="NF001213">
    <property type="entry name" value="PRK00183.1"/>
    <property type="match status" value="1"/>
</dbReference>
<keyword evidence="3" id="KW-1185">Reference proteome</keyword>
<dbReference type="InterPro" id="IPR004027">
    <property type="entry name" value="SEC_C_motif"/>
</dbReference>
<reference evidence="2 3" key="1">
    <citation type="submission" date="2024-09" db="EMBL/GenBank/DDBJ databases">
        <authorList>
            <person name="Sun Q."/>
            <person name="Mori K."/>
        </authorList>
    </citation>
    <scope>NUCLEOTIDE SEQUENCE [LARGE SCALE GENOMIC DNA]</scope>
    <source>
        <strain evidence="2 3">NCAIM B.01794</strain>
    </source>
</reference>
<dbReference type="NCBIfam" id="NF002449">
    <property type="entry name" value="PRK01617.1"/>
    <property type="match status" value="1"/>
</dbReference>
<evidence type="ECO:0000259" key="1">
    <source>
        <dbReference type="Pfam" id="PF17775"/>
    </source>
</evidence>
<dbReference type="SUPFAM" id="SSF103642">
    <property type="entry name" value="Sec-C motif"/>
    <property type="match status" value="1"/>
</dbReference>
<protein>
    <submittedName>
        <fullName evidence="2">YchJ family protein</fullName>
    </submittedName>
</protein>